<dbReference type="InterPro" id="IPR011051">
    <property type="entry name" value="RmlC_Cupin_sf"/>
</dbReference>
<dbReference type="EMBL" id="JAKWBI020000314">
    <property type="protein sequence ID" value="KAJ2896763.1"/>
    <property type="molecule type" value="Genomic_DNA"/>
</dbReference>
<reference evidence="4" key="1">
    <citation type="submission" date="2022-07" db="EMBL/GenBank/DDBJ databases">
        <title>Draft genome sequence of Zalerion maritima ATCC 34329, a (micro)plastics degrading marine fungus.</title>
        <authorList>
            <person name="Paco A."/>
            <person name="Goncalves M.F.M."/>
            <person name="Rocha-Santos T.A.P."/>
            <person name="Alves A."/>
        </authorList>
    </citation>
    <scope>NUCLEOTIDE SEQUENCE</scope>
    <source>
        <strain evidence="4">ATCC 34329</strain>
    </source>
</reference>
<evidence type="ECO:0000256" key="2">
    <source>
        <dbReference type="ARBA" id="ARBA00023002"/>
    </source>
</evidence>
<protein>
    <submittedName>
        <fullName evidence="4">Gentisate 1,2-dioxygenase</fullName>
    </submittedName>
</protein>
<dbReference type="PANTHER" id="PTHR41517">
    <property type="entry name" value="1,2-DIOXYGENASE PROTEIN-RELATED"/>
    <property type="match status" value="1"/>
</dbReference>
<dbReference type="GO" id="GO:0051213">
    <property type="term" value="F:dioxygenase activity"/>
    <property type="evidence" value="ECO:0007669"/>
    <property type="project" value="UniProtKB-KW"/>
</dbReference>
<sequence length="470" mass="51781">MGKSEPARVQFGDQNMAGDLRELIRRQPFIVSRAWLRTDFSAPSAQGPLAWIETLGVHMHPAFGLIGTSAICVLTPRHPHSEGSLPSVMLCARCREDDGSREMAKEGSEGRAISDALKSEQASACCHVSMENTTLRRASSQLAIMNGRSSAEAATHAMLDGAASEATKPLWTQMARLNPPAPNPKAVPTLWKYDSIRPHLMQAGKLVPEQLAERRVLMLVNPGREEPYTTDTLYAGLQLVMPGETAKAHRHAAFAMRFIIEGEGGFTAVQGSRIKMKRGDVILTPTWNWHDHGNGGSKPMIWLDGLDLPSFIHFPVHFVEHYNKPRYPAEDVDTSKSPLVFPWERMQKALDSKGGDWVSLPYLKADGSEVSKILGGSAARLAAGKSSPSVQETASSVYHIIEGRGYSMVGGKKIEWKRGDTLAVPAWNEWQHFAGDGETVYLYRFDDKPMISSLGFYRTKDTDVESLISN</sequence>
<dbReference type="CDD" id="cd06992">
    <property type="entry name" value="cupin_GDO-like_C"/>
    <property type="match status" value="1"/>
</dbReference>
<dbReference type="InterPro" id="IPR013096">
    <property type="entry name" value="Cupin_2"/>
</dbReference>
<dbReference type="InterPro" id="IPR014710">
    <property type="entry name" value="RmlC-like_jellyroll"/>
</dbReference>
<keyword evidence="1" id="KW-0223">Dioxygenase</keyword>
<evidence type="ECO:0000256" key="1">
    <source>
        <dbReference type="ARBA" id="ARBA00022964"/>
    </source>
</evidence>
<dbReference type="InterPro" id="IPR047183">
    <property type="entry name" value="GDO-like"/>
</dbReference>
<dbReference type="SUPFAM" id="SSF51182">
    <property type="entry name" value="RmlC-like cupins"/>
    <property type="match status" value="1"/>
</dbReference>
<keyword evidence="2" id="KW-0560">Oxidoreductase</keyword>
<dbReference type="AlphaFoldDB" id="A0AAD5RKV7"/>
<evidence type="ECO:0000313" key="4">
    <source>
        <dbReference type="EMBL" id="KAJ2896763.1"/>
    </source>
</evidence>
<comment type="caution">
    <text evidence="4">The sequence shown here is derived from an EMBL/GenBank/DDBJ whole genome shotgun (WGS) entry which is preliminary data.</text>
</comment>
<keyword evidence="5" id="KW-1185">Reference proteome</keyword>
<accession>A0AAD5RKV7</accession>
<gene>
    <name evidence="4" type="ORF">MKZ38_005251</name>
</gene>
<evidence type="ECO:0000259" key="3">
    <source>
        <dbReference type="Pfam" id="PF07883"/>
    </source>
</evidence>
<evidence type="ECO:0000313" key="5">
    <source>
        <dbReference type="Proteomes" id="UP001201980"/>
    </source>
</evidence>
<dbReference type="PANTHER" id="PTHR41517:SF1">
    <property type="entry name" value="CUPIN"/>
    <property type="match status" value="1"/>
</dbReference>
<proteinExistence type="predicted"/>
<feature type="domain" description="Cupin type-2" evidence="3">
    <location>
        <begin position="237"/>
        <end position="304"/>
    </location>
</feature>
<dbReference type="Pfam" id="PF07883">
    <property type="entry name" value="Cupin_2"/>
    <property type="match status" value="1"/>
</dbReference>
<dbReference type="Gene3D" id="2.60.120.10">
    <property type="entry name" value="Jelly Rolls"/>
    <property type="match status" value="1"/>
</dbReference>
<organism evidence="4 5">
    <name type="scientific">Zalerion maritima</name>
    <dbReference type="NCBI Taxonomy" id="339359"/>
    <lineage>
        <taxon>Eukaryota</taxon>
        <taxon>Fungi</taxon>
        <taxon>Dikarya</taxon>
        <taxon>Ascomycota</taxon>
        <taxon>Pezizomycotina</taxon>
        <taxon>Sordariomycetes</taxon>
        <taxon>Lulworthiomycetidae</taxon>
        <taxon>Lulworthiales</taxon>
        <taxon>Lulworthiaceae</taxon>
        <taxon>Zalerion</taxon>
    </lineage>
</organism>
<dbReference type="Proteomes" id="UP001201980">
    <property type="component" value="Unassembled WGS sequence"/>
</dbReference>
<name>A0AAD5RKV7_9PEZI</name>
<dbReference type="CDD" id="cd02216">
    <property type="entry name" value="cupin_GDO-like_N"/>
    <property type="match status" value="1"/>
</dbReference>